<evidence type="ECO:0000313" key="1">
    <source>
        <dbReference type="EMBL" id="MCS0636035.1"/>
    </source>
</evidence>
<dbReference type="SUPFAM" id="SSF53271">
    <property type="entry name" value="PRTase-like"/>
    <property type="match status" value="1"/>
</dbReference>
<organism evidence="1 2">
    <name type="scientific">Streptomyces pyxinae</name>
    <dbReference type="NCBI Taxonomy" id="2970734"/>
    <lineage>
        <taxon>Bacteria</taxon>
        <taxon>Bacillati</taxon>
        <taxon>Actinomycetota</taxon>
        <taxon>Actinomycetes</taxon>
        <taxon>Kitasatosporales</taxon>
        <taxon>Streptomycetaceae</taxon>
        <taxon>Streptomyces</taxon>
    </lineage>
</organism>
<sequence length="259" mass="26027">MRNWWREFSELVLPAFCGGCDRAGTELCRACARALYGDGARRAGPVPEPPGLPPVYAAAPYQGAVRALLLAHKERGALPLAPFLGAALAGAVGAALEHHGGAPADRPVLLVPVPSAPRAVRARGQDAARRLARAAAAELRRAGVAARALPVLRQRREVADQAGLTAPLRRANLAGALAVADGGGRLLAAGRPVLVDDLVTTGASLAEAARAVRAAVTGDGDGGGAGQGESGRAGPGARRVPVVAAVVAAPAGALVINRN</sequence>
<proteinExistence type="predicted"/>
<dbReference type="Gene3D" id="3.40.50.2020">
    <property type="match status" value="1"/>
</dbReference>
<name>A0ABT2CF56_9ACTN</name>
<dbReference type="PANTHER" id="PTHR47505:SF1">
    <property type="entry name" value="DNA UTILIZATION PROTEIN YHGH"/>
    <property type="match status" value="1"/>
</dbReference>
<reference evidence="1" key="1">
    <citation type="submission" date="2022-08" db="EMBL/GenBank/DDBJ databases">
        <authorList>
            <person name="Somphong A."/>
            <person name="Phongsopitanun W."/>
        </authorList>
    </citation>
    <scope>NUCLEOTIDE SEQUENCE</scope>
    <source>
        <strain evidence="1">LP05-1</strain>
    </source>
</reference>
<dbReference type="EMBL" id="JANUGQ010000006">
    <property type="protein sequence ID" value="MCS0636035.1"/>
    <property type="molecule type" value="Genomic_DNA"/>
</dbReference>
<evidence type="ECO:0000313" key="2">
    <source>
        <dbReference type="Proteomes" id="UP001431313"/>
    </source>
</evidence>
<gene>
    <name evidence="1" type="ORF">NX801_10235</name>
</gene>
<dbReference type="PANTHER" id="PTHR47505">
    <property type="entry name" value="DNA UTILIZATION PROTEIN YHGH"/>
    <property type="match status" value="1"/>
</dbReference>
<dbReference type="RefSeq" id="WP_258786984.1">
    <property type="nucleotide sequence ID" value="NZ_JANUGQ010000006.1"/>
</dbReference>
<keyword evidence="2" id="KW-1185">Reference proteome</keyword>
<dbReference type="InterPro" id="IPR051910">
    <property type="entry name" value="ComF/GntX_DNA_util-trans"/>
</dbReference>
<protein>
    <submittedName>
        <fullName evidence="1">ComF family protein</fullName>
    </submittedName>
</protein>
<comment type="caution">
    <text evidence="1">The sequence shown here is derived from an EMBL/GenBank/DDBJ whole genome shotgun (WGS) entry which is preliminary data.</text>
</comment>
<dbReference type="Proteomes" id="UP001431313">
    <property type="component" value="Unassembled WGS sequence"/>
</dbReference>
<dbReference type="InterPro" id="IPR029057">
    <property type="entry name" value="PRTase-like"/>
</dbReference>
<accession>A0ABT2CF56</accession>